<dbReference type="PANTHER" id="PTHR10683">
    <property type="entry name" value="TRANSALDOLASE"/>
    <property type="match status" value="1"/>
</dbReference>
<keyword evidence="1" id="KW-0704">Schiff base</keyword>
<organism evidence="2 3">
    <name type="scientific">Moelleriella libera RCEF 2490</name>
    <dbReference type="NCBI Taxonomy" id="1081109"/>
    <lineage>
        <taxon>Eukaryota</taxon>
        <taxon>Fungi</taxon>
        <taxon>Dikarya</taxon>
        <taxon>Ascomycota</taxon>
        <taxon>Pezizomycotina</taxon>
        <taxon>Sordariomycetes</taxon>
        <taxon>Hypocreomycetidae</taxon>
        <taxon>Hypocreales</taxon>
        <taxon>Clavicipitaceae</taxon>
        <taxon>Moelleriella</taxon>
    </lineage>
</organism>
<dbReference type="GO" id="GO:0004801">
    <property type="term" value="F:transaldolase activity"/>
    <property type="evidence" value="ECO:0007669"/>
    <property type="project" value="TreeGrafter"/>
</dbReference>
<dbReference type="EMBL" id="AZGY01000034">
    <property type="protein sequence ID" value="KZZ87811.1"/>
    <property type="molecule type" value="Genomic_DNA"/>
</dbReference>
<keyword evidence="3" id="KW-1185">Reference proteome</keyword>
<dbReference type="GO" id="GO:0009052">
    <property type="term" value="P:pentose-phosphate shunt, non-oxidative branch"/>
    <property type="evidence" value="ECO:0007669"/>
    <property type="project" value="TreeGrafter"/>
</dbReference>
<name>A0A167VP70_9HYPO</name>
<comment type="caution">
    <text evidence="2">The sequence shown here is derived from an EMBL/GenBank/DDBJ whole genome shotgun (WGS) entry which is preliminary data.</text>
</comment>
<dbReference type="OrthoDB" id="1711136at2759"/>
<dbReference type="SUPFAM" id="SSF51569">
    <property type="entry name" value="Aldolase"/>
    <property type="match status" value="1"/>
</dbReference>
<proteinExistence type="predicted"/>
<evidence type="ECO:0000256" key="1">
    <source>
        <dbReference type="ARBA" id="ARBA00023270"/>
    </source>
</evidence>
<reference evidence="2 3" key="1">
    <citation type="journal article" date="2016" name="Genome Biol. Evol.">
        <title>Divergent and convergent evolution of fungal pathogenicity.</title>
        <authorList>
            <person name="Shang Y."/>
            <person name="Xiao G."/>
            <person name="Zheng P."/>
            <person name="Cen K."/>
            <person name="Zhan S."/>
            <person name="Wang C."/>
        </authorList>
    </citation>
    <scope>NUCLEOTIDE SEQUENCE [LARGE SCALE GENOMIC DNA]</scope>
    <source>
        <strain evidence="2 3">RCEF 2490</strain>
    </source>
</reference>
<dbReference type="PANTHER" id="PTHR10683:SF39">
    <property type="entry name" value="TRANSALDOLASE"/>
    <property type="match status" value="1"/>
</dbReference>
<dbReference type="Pfam" id="PF00923">
    <property type="entry name" value="TAL_FSA"/>
    <property type="match status" value="1"/>
</dbReference>
<dbReference type="STRING" id="1081109.A0A167VP70"/>
<dbReference type="GO" id="GO:0005975">
    <property type="term" value="P:carbohydrate metabolic process"/>
    <property type="evidence" value="ECO:0007669"/>
    <property type="project" value="InterPro"/>
</dbReference>
<evidence type="ECO:0000313" key="2">
    <source>
        <dbReference type="EMBL" id="KZZ87811.1"/>
    </source>
</evidence>
<protein>
    <submittedName>
        <fullName evidence="2">Aldolase-type TIM barrel</fullName>
    </submittedName>
</protein>
<dbReference type="AlphaFoldDB" id="A0A167VP70"/>
<dbReference type="InterPro" id="IPR001585">
    <property type="entry name" value="TAL/FSA"/>
</dbReference>
<evidence type="ECO:0000313" key="3">
    <source>
        <dbReference type="Proteomes" id="UP000078544"/>
    </source>
</evidence>
<dbReference type="InterPro" id="IPR013785">
    <property type="entry name" value="Aldolase_TIM"/>
</dbReference>
<accession>A0A167VP70</accession>
<dbReference type="Proteomes" id="UP000078544">
    <property type="component" value="Unassembled WGS sequence"/>
</dbReference>
<sequence>MGSQQTVSWLDKLEEWLNVDVDWMDPEFLKEMSPFTFHDQTSNQLWVDNQLGLGTNRSLFIKVAKELKNEGWLAIYTRMAVELCQKNIKSIGGRVLLQTLPSQAYNTHATLEHAHLYDREFARAGIPRERYCIKIPSTGPALNAAKILSKEGIPTLGTALFCLPQAIACSQADMLYISPYFNETRAHSDRTCWPECRDPATQHPNSPLILQILHTYRRRYAETGKDQPLVKNASFISVEEAMAAGEMGCHSATISHTLLAQLAQLPYDPSKQPGEGRPKPAYARRYEGGIPHRLHKMLDVIDMQASTEFDYLDKNGRELDRAIEEDAVSRDRLRDALVLFVAGEERSRAKVEAICEQI</sequence>
<gene>
    <name evidence="2" type="ORF">AAL_08314</name>
</gene>
<dbReference type="Gene3D" id="3.20.20.70">
    <property type="entry name" value="Aldolase class I"/>
    <property type="match status" value="1"/>
</dbReference>